<protein>
    <recommendedName>
        <fullName evidence="3">HECT-type E3 ubiquitin transferase</fullName>
        <ecNumber evidence="3">2.3.2.26</ecNumber>
    </recommendedName>
</protein>
<evidence type="ECO:0000256" key="7">
    <source>
        <dbReference type="SAM" id="MobiDB-lite"/>
    </source>
</evidence>
<feature type="compositionally biased region" description="Acidic residues" evidence="7">
    <location>
        <begin position="1"/>
        <end position="34"/>
    </location>
</feature>
<evidence type="ECO:0000256" key="3">
    <source>
        <dbReference type="ARBA" id="ARBA00012485"/>
    </source>
</evidence>
<comment type="catalytic activity">
    <reaction evidence="1">
        <text>S-ubiquitinyl-[E2 ubiquitin-conjugating enzyme]-L-cysteine + [acceptor protein]-L-lysine = [E2 ubiquitin-conjugating enzyme]-L-cysteine + N(6)-ubiquitinyl-[acceptor protein]-L-lysine.</text>
        <dbReference type="EC" id="2.3.2.26"/>
    </reaction>
</comment>
<dbReference type="InterPro" id="IPR057948">
    <property type="entry name" value="TPR_TRIP12_N"/>
</dbReference>
<dbReference type="Pfam" id="PF00632">
    <property type="entry name" value="HECT"/>
    <property type="match status" value="1"/>
</dbReference>
<feature type="active site" description="Glycyl thioester intermediate" evidence="6">
    <location>
        <position position="1370"/>
    </location>
</feature>
<dbReference type="PANTHER" id="PTHR45670">
    <property type="entry name" value="E3 UBIQUITIN-PROTEIN LIGASE TRIP12"/>
    <property type="match status" value="1"/>
</dbReference>
<evidence type="ECO:0000256" key="2">
    <source>
        <dbReference type="ARBA" id="ARBA00006331"/>
    </source>
</evidence>
<dbReference type="InterPro" id="IPR000569">
    <property type="entry name" value="HECT_dom"/>
</dbReference>
<feature type="non-terminal residue" evidence="9">
    <location>
        <position position="1"/>
    </location>
</feature>
<keyword evidence="4" id="KW-0808">Transferase</keyword>
<dbReference type="InterPro" id="IPR035983">
    <property type="entry name" value="Hect_E3_ubiquitin_ligase"/>
</dbReference>
<dbReference type="Proteomes" id="UP000095009">
    <property type="component" value="Unassembled WGS sequence"/>
</dbReference>
<evidence type="ECO:0000313" key="10">
    <source>
        <dbReference type="Proteomes" id="UP000095009"/>
    </source>
</evidence>
<dbReference type="Pfam" id="PF25579">
    <property type="entry name" value="TPR_TRIP12_N"/>
    <property type="match status" value="1"/>
</dbReference>
<dbReference type="CDD" id="cd00078">
    <property type="entry name" value="HECTc"/>
    <property type="match status" value="1"/>
</dbReference>
<dbReference type="InterPro" id="IPR016024">
    <property type="entry name" value="ARM-type_fold"/>
</dbReference>
<dbReference type="SUPFAM" id="SSF56204">
    <property type="entry name" value="Hect, E3 ligase catalytic domain"/>
    <property type="match status" value="1"/>
</dbReference>
<dbReference type="SUPFAM" id="SSF48371">
    <property type="entry name" value="ARM repeat"/>
    <property type="match status" value="1"/>
</dbReference>
<name>A0A1E3PJY7_9ASCO</name>
<sequence length="1403" mass="155700">EDDEDNEGIEDDEDDEDEAADEDEDGEDEDEEDHDISAEGWANALFSSRRRTINEAFDNLPSFSNQITMMSGVSSSLSHIRSLISQIKQREDETTIMLALQELGDILLVSQEDLVIPPFPLDSLCDELVALLNDPIISEHSEILLLSARNMSSLIEISSTTAANLARAGASRALCEQLLAIQYVDVAEQALSTLEKISKENQLSILRAGGLTACLQFLDFFSIHTQRSALTIAANCCRAVTSSYVSSVKEIIPILENTLQHTDGKIVEQSCLCVCRMVECMKQSTEILGSLISPEIIKRLLDIADPSTSGTISSQIRLQVLRTLSTCAKASIALSVSMVENNIGVIFYQCLLGVKPEHYDYLHRDPTALQELVHAPTEVIAEILGVIKHILPYAELASDAKFSGPYAHKLSTEKHSLNSQREEELLGINDSTYNKLTDLFFPLLVDIYSASVNLSIRQKVLQCLINFVSAAKNDVLMDILLNVELTSLISLVLSQNDHPSLVVGALELSNALLELLPEKYFAEFTREGIIDEIKTFFDESESAPVSLGAKSTTIFTMKSKLNSVINYKARYTFEIYEKLKKEDGYLIEEDNNVSFLSEISAKLLDKETADTALEMLLPYIINNDLSPYEINKSGVFTSLLRILTEGSEEDKRAARSAFLKVFMAGSGGNKPLEGLVMKLLKNLSRSENFECLTTEFGEGPNSTARSLTKQFNLRIVPDDEGEEGNLQSRNFMVSIQAIAPFKALNNVLKPKIAMSSFFSSGSSAGTNNLSSALAAFASAAETSSYADVLQPKDWHLQFFLDGIMLPYNETVYGALYRMVKRRRDLENLTNKIKNSAPLSLLEFNTKPITIKYKKVEGAPPIDELKPVTAEDIIPFKQTPVSFSDNDVISSTLRLLSIIFLLNSSIEEIFDTDLTGEGSMIPLSFEKFISPKLTSKLNVQLDEPLVFVSELLPQWTVDIVRSYQFLFPFETRHLFVQATSFGFARLMNKWQSVINSRDSLGNVSFEARNRVGNLVKQRIQVSRDHILVSAVKLLEKFGSTNNFIEVAFKDEVGTGLGPTLEFYSNVSKEFSKKNLGMWREGDNAESEHVYDKAGLFPAPMDDVLEEKSIGKSVLKWFKVLGRFVARAMLDSRIIDVSFNPMFFRLIGKGSISSSIGTVMLVDSSLGKSLLVLQNYVKEKELRELNKEPVEGITICGSTVDDLSLDFTLAGYPSINLKDNGSEIPVTIHNIEEYIALTVDMTVGSGVRRQLDSFASGFSDVFPCSSLKSFTSEELVSMFGKSQENWSRDILQDSIKADHGYTMESTSIVNLMDIMSSFEQHEQRSFLQFITGSPNLPIGGFKSLSPALTVVRKSSDDAILGSDDYLPSVMTCANYLKLPNYSTKDIMRSRIIQAIHEGSSSFLLS</sequence>
<dbReference type="STRING" id="857566.A0A1E3PJY7"/>
<dbReference type="InterPro" id="IPR011989">
    <property type="entry name" value="ARM-like"/>
</dbReference>
<dbReference type="EC" id="2.3.2.26" evidence="3"/>
<dbReference type="SMART" id="SM00119">
    <property type="entry name" value="HECTc"/>
    <property type="match status" value="1"/>
</dbReference>
<dbReference type="GO" id="GO:0016607">
    <property type="term" value="C:nuclear speck"/>
    <property type="evidence" value="ECO:0007669"/>
    <property type="project" value="TreeGrafter"/>
</dbReference>
<evidence type="ECO:0000256" key="6">
    <source>
        <dbReference type="PROSITE-ProRule" id="PRU00104"/>
    </source>
</evidence>
<dbReference type="OrthoDB" id="423283at2759"/>
<dbReference type="Gene3D" id="3.30.2160.10">
    <property type="entry name" value="Hect, E3 ligase catalytic domain"/>
    <property type="match status" value="1"/>
</dbReference>
<reference evidence="9 10" key="1">
    <citation type="journal article" date="2016" name="Proc. Natl. Acad. Sci. U.S.A.">
        <title>Comparative genomics of biotechnologically important yeasts.</title>
        <authorList>
            <person name="Riley R."/>
            <person name="Haridas S."/>
            <person name="Wolfe K.H."/>
            <person name="Lopes M.R."/>
            <person name="Hittinger C.T."/>
            <person name="Goeker M."/>
            <person name="Salamov A.A."/>
            <person name="Wisecaver J.H."/>
            <person name="Long T.M."/>
            <person name="Calvey C.H."/>
            <person name="Aerts A.L."/>
            <person name="Barry K.W."/>
            <person name="Choi C."/>
            <person name="Clum A."/>
            <person name="Coughlan A.Y."/>
            <person name="Deshpande S."/>
            <person name="Douglass A.P."/>
            <person name="Hanson S.J."/>
            <person name="Klenk H.-P."/>
            <person name="LaButti K.M."/>
            <person name="Lapidus A."/>
            <person name="Lindquist E.A."/>
            <person name="Lipzen A.M."/>
            <person name="Meier-Kolthoff J.P."/>
            <person name="Ohm R.A."/>
            <person name="Otillar R.P."/>
            <person name="Pangilinan J.L."/>
            <person name="Peng Y."/>
            <person name="Rokas A."/>
            <person name="Rosa C.A."/>
            <person name="Scheuner C."/>
            <person name="Sibirny A.A."/>
            <person name="Slot J.C."/>
            <person name="Stielow J.B."/>
            <person name="Sun H."/>
            <person name="Kurtzman C.P."/>
            <person name="Blackwell M."/>
            <person name="Grigoriev I.V."/>
            <person name="Jeffries T.W."/>
        </authorList>
    </citation>
    <scope>NUCLEOTIDE SEQUENCE [LARGE SCALE GENOMIC DNA]</scope>
    <source>
        <strain evidence="9 10">DSM 6958</strain>
    </source>
</reference>
<dbReference type="PROSITE" id="PS50237">
    <property type="entry name" value="HECT"/>
    <property type="match status" value="1"/>
</dbReference>
<dbReference type="Gene3D" id="1.25.10.10">
    <property type="entry name" value="Leucine-rich Repeat Variant"/>
    <property type="match status" value="1"/>
</dbReference>
<keyword evidence="10" id="KW-1185">Reference proteome</keyword>
<dbReference type="GO" id="GO:0061630">
    <property type="term" value="F:ubiquitin protein ligase activity"/>
    <property type="evidence" value="ECO:0007669"/>
    <property type="project" value="UniProtKB-EC"/>
</dbReference>
<evidence type="ECO:0000256" key="4">
    <source>
        <dbReference type="ARBA" id="ARBA00022679"/>
    </source>
</evidence>
<feature type="domain" description="HECT" evidence="8">
    <location>
        <begin position="1056"/>
        <end position="1403"/>
    </location>
</feature>
<organism evidence="9 10">
    <name type="scientific">Nadsonia fulvescens var. elongata DSM 6958</name>
    <dbReference type="NCBI Taxonomy" id="857566"/>
    <lineage>
        <taxon>Eukaryota</taxon>
        <taxon>Fungi</taxon>
        <taxon>Dikarya</taxon>
        <taxon>Ascomycota</taxon>
        <taxon>Saccharomycotina</taxon>
        <taxon>Dipodascomycetes</taxon>
        <taxon>Dipodascales</taxon>
        <taxon>Dipodascales incertae sedis</taxon>
        <taxon>Nadsonia</taxon>
    </lineage>
</organism>
<dbReference type="GO" id="GO:0000209">
    <property type="term" value="P:protein polyubiquitination"/>
    <property type="evidence" value="ECO:0007669"/>
    <property type="project" value="TreeGrafter"/>
</dbReference>
<gene>
    <name evidence="9" type="ORF">NADFUDRAFT_5354</name>
</gene>
<dbReference type="Gene3D" id="3.90.1750.10">
    <property type="entry name" value="Hect, E3 ligase catalytic domains"/>
    <property type="match status" value="1"/>
</dbReference>
<proteinExistence type="inferred from homology"/>
<evidence type="ECO:0000313" key="9">
    <source>
        <dbReference type="EMBL" id="ODQ65620.1"/>
    </source>
</evidence>
<keyword evidence="5 6" id="KW-0833">Ubl conjugation pathway</keyword>
<evidence type="ECO:0000256" key="5">
    <source>
        <dbReference type="ARBA" id="ARBA00022786"/>
    </source>
</evidence>
<dbReference type="GO" id="GO:0043161">
    <property type="term" value="P:proteasome-mediated ubiquitin-dependent protein catabolic process"/>
    <property type="evidence" value="ECO:0007669"/>
    <property type="project" value="TreeGrafter"/>
</dbReference>
<evidence type="ECO:0000256" key="1">
    <source>
        <dbReference type="ARBA" id="ARBA00000885"/>
    </source>
</evidence>
<evidence type="ECO:0000259" key="8">
    <source>
        <dbReference type="PROSITE" id="PS50237"/>
    </source>
</evidence>
<feature type="non-terminal residue" evidence="9">
    <location>
        <position position="1403"/>
    </location>
</feature>
<dbReference type="PANTHER" id="PTHR45670:SF1">
    <property type="entry name" value="E3 UBIQUITIN-PROTEIN LIGASE HECTD1"/>
    <property type="match status" value="1"/>
</dbReference>
<comment type="similarity">
    <text evidence="2">Belongs to the UPL family. K-HECT subfamily.</text>
</comment>
<dbReference type="InterPro" id="IPR045322">
    <property type="entry name" value="HECTD1/TRIP12-like"/>
</dbReference>
<feature type="region of interest" description="Disordered" evidence="7">
    <location>
        <begin position="1"/>
        <end position="38"/>
    </location>
</feature>
<accession>A0A1E3PJY7</accession>
<dbReference type="Gene3D" id="3.30.2410.10">
    <property type="entry name" value="Hect, E3 ligase catalytic domain"/>
    <property type="match status" value="1"/>
</dbReference>
<dbReference type="EMBL" id="KV454409">
    <property type="protein sequence ID" value="ODQ65620.1"/>
    <property type="molecule type" value="Genomic_DNA"/>
</dbReference>